<dbReference type="EMBL" id="QTUC01000001">
    <property type="protein sequence ID" value="REF34684.1"/>
    <property type="molecule type" value="Genomic_DNA"/>
</dbReference>
<evidence type="ECO:0000313" key="3">
    <source>
        <dbReference type="Proteomes" id="UP000256485"/>
    </source>
</evidence>
<dbReference type="GO" id="GO:0016747">
    <property type="term" value="F:acyltransferase activity, transferring groups other than amino-acyl groups"/>
    <property type="evidence" value="ECO:0007669"/>
    <property type="project" value="InterPro"/>
</dbReference>
<gene>
    <name evidence="2" type="ORF">DFJ64_0047</name>
</gene>
<comment type="caution">
    <text evidence="2">The sequence shown here is derived from an EMBL/GenBank/DDBJ whole genome shotgun (WGS) entry which is preliminary data.</text>
</comment>
<name>A0A3D9V943_THECX</name>
<dbReference type="SUPFAM" id="SSF55729">
    <property type="entry name" value="Acyl-CoA N-acyltransferases (Nat)"/>
    <property type="match status" value="1"/>
</dbReference>
<dbReference type="PROSITE" id="PS51186">
    <property type="entry name" value="GNAT"/>
    <property type="match status" value="1"/>
</dbReference>
<dbReference type="OrthoDB" id="9132139at2"/>
<evidence type="ECO:0000259" key="1">
    <source>
        <dbReference type="PROSITE" id="PS51186"/>
    </source>
</evidence>
<dbReference type="InterPro" id="IPR000182">
    <property type="entry name" value="GNAT_dom"/>
</dbReference>
<dbReference type="PANTHER" id="PTHR43792:SF1">
    <property type="entry name" value="N-ACETYLTRANSFERASE DOMAIN-CONTAINING PROTEIN"/>
    <property type="match status" value="1"/>
</dbReference>
<dbReference type="Gene3D" id="3.40.630.30">
    <property type="match status" value="1"/>
</dbReference>
<dbReference type="RefSeq" id="WP_115848602.1">
    <property type="nucleotide sequence ID" value="NZ_QTUC01000001.1"/>
</dbReference>
<dbReference type="Pfam" id="PF13302">
    <property type="entry name" value="Acetyltransf_3"/>
    <property type="match status" value="1"/>
</dbReference>
<dbReference type="InterPro" id="IPR016181">
    <property type="entry name" value="Acyl_CoA_acyltransferase"/>
</dbReference>
<dbReference type="PANTHER" id="PTHR43792">
    <property type="entry name" value="GNAT FAMILY, PUTATIVE (AFU_ORTHOLOGUE AFUA_3G00765)-RELATED-RELATED"/>
    <property type="match status" value="1"/>
</dbReference>
<feature type="domain" description="N-acetyltransferase" evidence="1">
    <location>
        <begin position="13"/>
        <end position="180"/>
    </location>
</feature>
<protein>
    <submittedName>
        <fullName evidence="2">RimJ/RimL family protein N-acetyltransferase</fullName>
    </submittedName>
</protein>
<sequence>MLEPRYPIVTDRLLLRPFQSEDLDRLYDIQSRPEVVRYLYWGPRTLDEVRDVLERKKTQHTVAEQGDALALAVVRRDSGVLVGEVLLIYTSEEHRQGEIGYVFHPDAAGRGFATEAAEVMLRLGFEELGLHRIVGRLDGRNVASARLLERLGMRREAHFVQNEFVKGEWTDEVVYAMLAEEWKAREATLTDRRE</sequence>
<keyword evidence="3" id="KW-1185">Reference proteome</keyword>
<dbReference type="InterPro" id="IPR051531">
    <property type="entry name" value="N-acetyltransferase"/>
</dbReference>
<dbReference type="AlphaFoldDB" id="A0A3D9V943"/>
<dbReference type="Proteomes" id="UP000256485">
    <property type="component" value="Unassembled WGS sequence"/>
</dbReference>
<accession>A0A3D9V943</accession>
<reference evidence="2 3" key="1">
    <citation type="submission" date="2018-08" db="EMBL/GenBank/DDBJ databases">
        <title>Sequencing the genomes of 1000 actinobacteria strains.</title>
        <authorList>
            <person name="Klenk H.-P."/>
        </authorList>
    </citation>
    <scope>NUCLEOTIDE SEQUENCE [LARGE SCALE GENOMIC DNA]</scope>
    <source>
        <strain evidence="2 3">DSM 22891</strain>
    </source>
</reference>
<proteinExistence type="predicted"/>
<evidence type="ECO:0000313" key="2">
    <source>
        <dbReference type="EMBL" id="REF34684.1"/>
    </source>
</evidence>
<keyword evidence="2" id="KW-0808">Transferase</keyword>
<organism evidence="2 3">
    <name type="scientific">Thermasporomyces composti</name>
    <dbReference type="NCBI Taxonomy" id="696763"/>
    <lineage>
        <taxon>Bacteria</taxon>
        <taxon>Bacillati</taxon>
        <taxon>Actinomycetota</taxon>
        <taxon>Actinomycetes</taxon>
        <taxon>Propionibacteriales</taxon>
        <taxon>Nocardioidaceae</taxon>
        <taxon>Thermasporomyces</taxon>
    </lineage>
</organism>